<evidence type="ECO:0000256" key="9">
    <source>
        <dbReference type="ARBA" id="ARBA00022691"/>
    </source>
</evidence>
<comment type="subunit">
    <text evidence="20">May form homooligomers. Interacts with CREBBP/CBP, EED/WAIT1, EP300/P300, NCOA6/PRIP, PPARBP/PBP and SMN.</text>
</comment>
<keyword evidence="8" id="KW-0808">Transferase</keyword>
<evidence type="ECO:0000256" key="8">
    <source>
        <dbReference type="ARBA" id="ARBA00022679"/>
    </source>
</evidence>
<comment type="subcellular location">
    <subcellularLocation>
        <location evidence="2">Cytoplasm</location>
    </subcellularLocation>
    <subcellularLocation>
        <location evidence="1">Nucleus</location>
        <location evidence="1">Cajal body</location>
    </subcellularLocation>
    <subcellularLocation>
        <location evidence="3">Nucleus</location>
        <location evidence="3">Nucleolus</location>
    </subcellularLocation>
</comment>
<evidence type="ECO:0000256" key="11">
    <source>
        <dbReference type="ARBA" id="ARBA00023163"/>
    </source>
</evidence>
<protein>
    <recommendedName>
        <fullName evidence="4">Trimethylguanosine synthase</fullName>
    </recommendedName>
    <alternativeName>
        <fullName evidence="18">Cap-specific guanine-N(2) methyltransferase</fullName>
    </alternativeName>
    <alternativeName>
        <fullName evidence="21">Nuclear receptor coactivator 6-interacting protein</fullName>
    </alternativeName>
    <alternativeName>
        <fullName evidence="22">PRIP-interacting protein with methyltransferase motif</fullName>
    </alternativeName>
</protein>
<feature type="compositionally biased region" description="Basic residues" evidence="23">
    <location>
        <begin position="534"/>
        <end position="550"/>
    </location>
</feature>
<keyword evidence="5" id="KW-0963">Cytoplasm</keyword>
<dbReference type="PANTHER" id="PTHR14741:SF32">
    <property type="entry name" value="TRIMETHYLGUANOSINE SYNTHASE"/>
    <property type="match status" value="1"/>
</dbReference>
<dbReference type="GO" id="GO:0005737">
    <property type="term" value="C:cytoplasm"/>
    <property type="evidence" value="ECO:0007669"/>
    <property type="project" value="UniProtKB-SubCell"/>
</dbReference>
<keyword evidence="7" id="KW-0489">Methyltransferase</keyword>
<dbReference type="SUPFAM" id="SSF53335">
    <property type="entry name" value="S-adenosyl-L-methionine-dependent methyltransferases"/>
    <property type="match status" value="1"/>
</dbReference>
<accession>A0AAV1YZ63</accession>
<gene>
    <name evidence="24" type="ORF">LARSCL_LOCUS2030</name>
</gene>
<evidence type="ECO:0000256" key="7">
    <source>
        <dbReference type="ARBA" id="ARBA00022603"/>
    </source>
</evidence>
<organism evidence="24 25">
    <name type="scientific">Larinioides sclopetarius</name>
    <dbReference type="NCBI Taxonomy" id="280406"/>
    <lineage>
        <taxon>Eukaryota</taxon>
        <taxon>Metazoa</taxon>
        <taxon>Ecdysozoa</taxon>
        <taxon>Arthropoda</taxon>
        <taxon>Chelicerata</taxon>
        <taxon>Arachnida</taxon>
        <taxon>Araneae</taxon>
        <taxon>Araneomorphae</taxon>
        <taxon>Entelegynae</taxon>
        <taxon>Araneoidea</taxon>
        <taxon>Araneidae</taxon>
        <taxon>Larinioides</taxon>
    </lineage>
</organism>
<keyword evidence="6" id="KW-0597">Phosphoprotein</keyword>
<evidence type="ECO:0000256" key="15">
    <source>
        <dbReference type="ARBA" id="ARBA00048740"/>
    </source>
</evidence>
<name>A0AAV1YZ63_9ARAC</name>
<evidence type="ECO:0000313" key="24">
    <source>
        <dbReference type="EMBL" id="CAL1264437.1"/>
    </source>
</evidence>
<evidence type="ECO:0000256" key="13">
    <source>
        <dbReference type="ARBA" id="ARBA00025783"/>
    </source>
</evidence>
<keyword evidence="12" id="KW-0539">Nucleus</keyword>
<evidence type="ECO:0000256" key="18">
    <source>
        <dbReference type="ARBA" id="ARBA00049790"/>
    </source>
</evidence>
<keyword evidence="9" id="KW-0949">S-adenosyl-L-methionine</keyword>
<evidence type="ECO:0000256" key="16">
    <source>
        <dbReference type="ARBA" id="ARBA00048763"/>
    </source>
</evidence>
<evidence type="ECO:0000256" key="6">
    <source>
        <dbReference type="ARBA" id="ARBA00022553"/>
    </source>
</evidence>
<sequence length="816" mass="93758">MLPCLNGNIVKKMAQATYSNHEVQVEAFFEDTNNICLCSRVQLRDFNNSMYYYNEDEYYQDNESKDRFFGCDGVTENVDQQDESEIDCEDEELKEELELMKSMGLPTSFGTKSRLKDKKQYLGEDDEHVDNQDNYCEPNVLLENGADEYCENEKTNTNDIAPNYDPKFVEMNEEWQSYWERNGESIILNSWIQKYKDYINPEYLKDAFPFASLNVKLGNTSELNHINNKLQTMNFVDSSNQEKEKYNDLPFQCMDIAEDENVEDNIIKSDVVLSETDVLKDISDNNSASSNIEEETAVSGCDPELIEGVKQFSEKYETEEYDDILNTAPKKDYDNMFSLRVRLEEPIEAIPTTDEAWDDLWMQHRQDQYDQHYKYFTSHYHSSLNRCSSSEKSNETLDSDKCEEYGRKNYIFCGSKDDENELLDELSLTVDKMNSDTSRTETNGENDIKIENVLESEIFANDDDSETSILPAGENLVKAEEESLRMELSDNEAPSEEPIKLKRDHASDSDEDALPDQCIKHFGFVVKPAVSLKIKSRRKRRKTKRQSKRRCPFEMLKKTTPKEPTKESEQCNDSDAKAEELCTESTMKEDADPSEVKPSENGEIEFNPNSDEFKKYWAQRYRLFSLFDEGIKLDKESWFSVTPEQIAYHIAERCACDIIVDAFCGAGGNAIQFAFTCNHVIAIDIDPKKIELAKNNARVYGVEKHIDFIIGDFFSIAPKLKADVVFLSPPWGGPGYLQDAEYDISKIEPDIFKTIEVAKQITDNIALFVPRNTVINQLVQLAGEGNQVEIEQNALNKKVKTITAYYGDLVTAKSEP</sequence>
<evidence type="ECO:0000256" key="21">
    <source>
        <dbReference type="ARBA" id="ARBA00079339"/>
    </source>
</evidence>
<dbReference type="GO" id="GO:0071164">
    <property type="term" value="F:RNA cap trimethylguanosine synthase activity"/>
    <property type="evidence" value="ECO:0007669"/>
    <property type="project" value="TreeGrafter"/>
</dbReference>
<evidence type="ECO:0000256" key="17">
    <source>
        <dbReference type="ARBA" id="ARBA00049075"/>
    </source>
</evidence>
<comment type="catalytic activity">
    <reaction evidence="14">
        <text>a 5'-end (N(2),N(7)-dimethyl 5'-triphosphoguanosine)-ribonucleoside in snoRNA + S-adenosyl-L-methionine = a 5'-end (N(2),N(2),N(7)-trimethyl 5'-triphosphoguanosine)-ribonucleoside in snoRNA + S-adenosyl-L-homocysteine + H(+)</text>
        <dbReference type="Rhea" id="RHEA:78507"/>
        <dbReference type="Rhea" id="RHEA-COMP:19088"/>
        <dbReference type="Rhea" id="RHEA-COMP:19090"/>
        <dbReference type="ChEBI" id="CHEBI:15378"/>
        <dbReference type="ChEBI" id="CHEBI:57856"/>
        <dbReference type="ChEBI" id="CHEBI:59789"/>
        <dbReference type="ChEBI" id="CHEBI:167623"/>
        <dbReference type="ChEBI" id="CHEBI:172880"/>
    </reaction>
    <physiologicalReaction direction="left-to-right" evidence="14">
        <dbReference type="Rhea" id="RHEA:78508"/>
    </physiologicalReaction>
</comment>
<dbReference type="AlphaFoldDB" id="A0AAV1YZ63"/>
<comment type="caution">
    <text evidence="24">The sequence shown here is derived from an EMBL/GenBank/DDBJ whole genome shotgun (WGS) entry which is preliminary data.</text>
</comment>
<comment type="catalytic activity">
    <reaction evidence="16">
        <text>a 5'-end (N(2),N(7)-dimethyl 5'-triphosphoguanosine)-ribonucleoside in snRNA + S-adenosyl-L-methionine = a 5'-end (N(2),N(2),N(7)-trimethyl 5'-triphosphoguanosine)-ribonucleoside in snRNA + S-adenosyl-L-homocysteine + H(+)</text>
        <dbReference type="Rhea" id="RHEA:78479"/>
        <dbReference type="Rhea" id="RHEA-COMP:19087"/>
        <dbReference type="Rhea" id="RHEA-COMP:19089"/>
        <dbReference type="ChEBI" id="CHEBI:15378"/>
        <dbReference type="ChEBI" id="CHEBI:57856"/>
        <dbReference type="ChEBI" id="CHEBI:59789"/>
        <dbReference type="ChEBI" id="CHEBI:167623"/>
        <dbReference type="ChEBI" id="CHEBI:172880"/>
    </reaction>
    <physiologicalReaction direction="left-to-right" evidence="16">
        <dbReference type="Rhea" id="RHEA:78480"/>
    </physiologicalReaction>
</comment>
<feature type="region of interest" description="Disordered" evidence="23">
    <location>
        <begin position="533"/>
        <end position="607"/>
    </location>
</feature>
<evidence type="ECO:0000256" key="14">
    <source>
        <dbReference type="ARBA" id="ARBA00047418"/>
    </source>
</evidence>
<dbReference type="Gene3D" id="3.40.50.150">
    <property type="entry name" value="Vaccinia Virus protein VP39"/>
    <property type="match status" value="1"/>
</dbReference>
<evidence type="ECO:0000256" key="5">
    <source>
        <dbReference type="ARBA" id="ARBA00022490"/>
    </source>
</evidence>
<evidence type="ECO:0000313" key="25">
    <source>
        <dbReference type="Proteomes" id="UP001497382"/>
    </source>
</evidence>
<dbReference type="InterPro" id="IPR029063">
    <property type="entry name" value="SAM-dependent_MTases_sf"/>
</dbReference>
<evidence type="ECO:0000256" key="2">
    <source>
        <dbReference type="ARBA" id="ARBA00004496"/>
    </source>
</evidence>
<evidence type="ECO:0000256" key="10">
    <source>
        <dbReference type="ARBA" id="ARBA00023015"/>
    </source>
</evidence>
<proteinExistence type="inferred from homology"/>
<dbReference type="Pfam" id="PF09445">
    <property type="entry name" value="Methyltransf_15"/>
    <property type="match status" value="1"/>
</dbReference>
<evidence type="ECO:0000256" key="1">
    <source>
        <dbReference type="ARBA" id="ARBA00004408"/>
    </source>
</evidence>
<keyword evidence="25" id="KW-1185">Reference proteome</keyword>
<dbReference type="CDD" id="cd02440">
    <property type="entry name" value="AdoMet_MTases"/>
    <property type="match status" value="1"/>
</dbReference>
<comment type="catalytic activity">
    <reaction evidence="17">
        <text>a 5'-end (N(7)-methyl 5'-triphosphoguanosine)-ribonucleoside in snRNA + S-adenosyl-L-methionine = a 5'-end (N(2),N(7)-dimethyl 5'-triphosphoguanosine)-ribonucleoside in snRNA + S-adenosyl-L-homocysteine + H(+)</text>
        <dbReference type="Rhea" id="RHEA:78471"/>
        <dbReference type="Rhea" id="RHEA-COMP:19085"/>
        <dbReference type="Rhea" id="RHEA-COMP:19087"/>
        <dbReference type="ChEBI" id="CHEBI:15378"/>
        <dbReference type="ChEBI" id="CHEBI:57856"/>
        <dbReference type="ChEBI" id="CHEBI:59789"/>
        <dbReference type="ChEBI" id="CHEBI:156461"/>
        <dbReference type="ChEBI" id="CHEBI:172880"/>
    </reaction>
    <physiologicalReaction direction="left-to-right" evidence="17">
        <dbReference type="Rhea" id="RHEA:78472"/>
    </physiologicalReaction>
</comment>
<comment type="function">
    <text evidence="19">Catalyzes the 2 serial methylation steps for the conversion of the 7-monomethylguanosine (m(7)G) caps of snRNAs and snoRNAs to a 2,2,7-trimethylguanosine (m(2,2,7)G) cap structure. The enzyme is specific for guanine, and N7 methylation must precede N2 methylation. Hypermethylation of the m7G cap of U snRNAs leads to their concentration in nuclear foci, their colocalization with coilin and the formation of canonical Cajal bodies (CBs). Plays a role in transcriptional regulation.</text>
</comment>
<dbReference type="FunFam" id="3.40.50.150:FF:000066">
    <property type="entry name" value="Trimethylguanosine synthase 1"/>
    <property type="match status" value="1"/>
</dbReference>
<evidence type="ECO:0000256" key="22">
    <source>
        <dbReference type="ARBA" id="ARBA00081504"/>
    </source>
</evidence>
<comment type="catalytic activity">
    <reaction evidence="15">
        <text>a 5'-end (N(7)-methyl 5'-triphosphoguanosine)-ribonucleoside in snoRNA + S-adenosyl-L-methionine = a 5'-end (N(2),N(7)-dimethyl 5'-triphosphoguanosine)-ribonucleoside in snoRNA + S-adenosyl-L-homocysteine + H(+)</text>
        <dbReference type="Rhea" id="RHEA:78475"/>
        <dbReference type="Rhea" id="RHEA-COMP:19086"/>
        <dbReference type="Rhea" id="RHEA-COMP:19088"/>
        <dbReference type="ChEBI" id="CHEBI:15378"/>
        <dbReference type="ChEBI" id="CHEBI:57856"/>
        <dbReference type="ChEBI" id="CHEBI:59789"/>
        <dbReference type="ChEBI" id="CHEBI:156461"/>
        <dbReference type="ChEBI" id="CHEBI:172880"/>
    </reaction>
    <physiologicalReaction direction="left-to-right" evidence="15">
        <dbReference type="Rhea" id="RHEA:78476"/>
    </physiologicalReaction>
</comment>
<evidence type="ECO:0000256" key="20">
    <source>
        <dbReference type="ARBA" id="ARBA00064494"/>
    </source>
</evidence>
<evidence type="ECO:0000256" key="12">
    <source>
        <dbReference type="ARBA" id="ARBA00023242"/>
    </source>
</evidence>
<comment type="similarity">
    <text evidence="13">Belongs to the methyltransferase superfamily. Trimethylguanosine synthase family.</text>
</comment>
<evidence type="ECO:0000256" key="3">
    <source>
        <dbReference type="ARBA" id="ARBA00004604"/>
    </source>
</evidence>
<feature type="region of interest" description="Disordered" evidence="23">
    <location>
        <begin position="483"/>
        <end position="513"/>
    </location>
</feature>
<feature type="compositionally biased region" description="Basic and acidic residues" evidence="23">
    <location>
        <begin position="497"/>
        <end position="508"/>
    </location>
</feature>
<dbReference type="PANTHER" id="PTHR14741">
    <property type="entry name" value="S-ADENOSYLMETHIONINE-DEPENDENT METHYLTRANSFERASE RELATED"/>
    <property type="match status" value="1"/>
</dbReference>
<evidence type="ECO:0000256" key="19">
    <source>
        <dbReference type="ARBA" id="ARBA00057179"/>
    </source>
</evidence>
<feature type="compositionally biased region" description="Basic and acidic residues" evidence="23">
    <location>
        <begin position="551"/>
        <end position="600"/>
    </location>
</feature>
<evidence type="ECO:0000256" key="23">
    <source>
        <dbReference type="SAM" id="MobiDB-lite"/>
    </source>
</evidence>
<reference evidence="24 25" key="1">
    <citation type="submission" date="2024-04" db="EMBL/GenBank/DDBJ databases">
        <authorList>
            <person name="Rising A."/>
            <person name="Reimegard J."/>
            <person name="Sonavane S."/>
            <person name="Akerstrom W."/>
            <person name="Nylinder S."/>
            <person name="Hedman E."/>
            <person name="Kallberg Y."/>
        </authorList>
    </citation>
    <scope>NUCLEOTIDE SEQUENCE [LARGE SCALE GENOMIC DNA]</scope>
</reference>
<dbReference type="Proteomes" id="UP001497382">
    <property type="component" value="Unassembled WGS sequence"/>
</dbReference>
<dbReference type="InterPro" id="IPR019012">
    <property type="entry name" value="RNA_cap_Gua-N2-MeTrfase"/>
</dbReference>
<dbReference type="GO" id="GO:0015030">
    <property type="term" value="C:Cajal body"/>
    <property type="evidence" value="ECO:0007669"/>
    <property type="project" value="UniProtKB-SubCell"/>
</dbReference>
<dbReference type="GO" id="GO:0005730">
    <property type="term" value="C:nucleolus"/>
    <property type="evidence" value="ECO:0007669"/>
    <property type="project" value="UniProtKB-SubCell"/>
</dbReference>
<evidence type="ECO:0000256" key="4">
    <source>
        <dbReference type="ARBA" id="ARBA00018517"/>
    </source>
</evidence>
<keyword evidence="11" id="KW-0804">Transcription</keyword>
<dbReference type="EMBL" id="CAXIEN010000013">
    <property type="protein sequence ID" value="CAL1264437.1"/>
    <property type="molecule type" value="Genomic_DNA"/>
</dbReference>
<keyword evidence="10" id="KW-0805">Transcription regulation</keyword>